<organism evidence="1 2">
    <name type="scientific">Lichtheimia ornata</name>
    <dbReference type="NCBI Taxonomy" id="688661"/>
    <lineage>
        <taxon>Eukaryota</taxon>
        <taxon>Fungi</taxon>
        <taxon>Fungi incertae sedis</taxon>
        <taxon>Mucoromycota</taxon>
        <taxon>Mucoromycotina</taxon>
        <taxon>Mucoromycetes</taxon>
        <taxon>Mucorales</taxon>
        <taxon>Lichtheimiaceae</taxon>
        <taxon>Lichtheimia</taxon>
    </lineage>
</organism>
<dbReference type="AlphaFoldDB" id="A0AAD7UU88"/>
<evidence type="ECO:0000313" key="2">
    <source>
        <dbReference type="Proteomes" id="UP001234581"/>
    </source>
</evidence>
<proteinExistence type="predicted"/>
<gene>
    <name evidence="1" type="ORF">O0I10_011971</name>
</gene>
<dbReference type="SUPFAM" id="SSF52047">
    <property type="entry name" value="RNI-like"/>
    <property type="match status" value="1"/>
</dbReference>
<dbReference type="InterPro" id="IPR032675">
    <property type="entry name" value="LRR_dom_sf"/>
</dbReference>
<evidence type="ECO:0000313" key="1">
    <source>
        <dbReference type="EMBL" id="KAJ8652391.1"/>
    </source>
</evidence>
<dbReference type="Gene3D" id="3.80.10.10">
    <property type="entry name" value="Ribonuclease Inhibitor"/>
    <property type="match status" value="2"/>
</dbReference>
<accession>A0AAD7UU88</accession>
<dbReference type="EMBL" id="JARTCD010000106">
    <property type="protein sequence ID" value="KAJ8652391.1"/>
    <property type="molecule type" value="Genomic_DNA"/>
</dbReference>
<dbReference type="RefSeq" id="XP_058337305.1">
    <property type="nucleotide sequence ID" value="XM_058491922.1"/>
</dbReference>
<comment type="caution">
    <text evidence="1">The sequence shown here is derived from an EMBL/GenBank/DDBJ whole genome shotgun (WGS) entry which is preliminary data.</text>
</comment>
<sequence length="671" mass="76312">MNHSIWNDLCQLPTLIATRPHYAKRASDSTTQLQQSIQNVLHVLDDRAIVLTLSANFATALRDAAAMQELSPLSPLGYLREATIYSEQGRQQAVVDVCNKGLSIVDINDPGYSKLQQAKSDAMQRGACRIDFISQLPLDIVTHVLFPMLLDDGGGISDPLKLCPYLDVSRTWFDRALHASGGAFHFKVYNERSSNQITRFAQHTKAAYMSYYHEGNWQSDFLRDANLCFLREMEIIGLNQTIDLDHLISSLRYVSNTLIHLTITRSKSIPSQPGQRPRLFPSPDPPLNVVDILINCPNLVSLDCGYRFATDFSAVPSTKTWPQLTTLRLDHHHGVAFEGQFLEILKRFPSLKKLVLNPCIETQPMTMIQRYCPSMSELELIPKRTQSQPARYEQQHEDQWINEGGGGLEKITVSEGHRGYDAWMDMCPMLQQHHNTLIHLELNMDYDGYNDGDLFNLEYPCLKTLAPFLEELSITADIIVSNPVLLGFTPPSTLRKLVLDLRHIDRLEDPTVIVRFLDRFSGTSLKELQISFNNHDDVTPDILIASICRLNQLQRLAISFFLRRKPWKMDHFVNMLVEGCPCLLSLELNLNLSPSACAIKDPQKLQHLRHLGIKMDDTPEYNEAWDALGTLSQLHSVCLFSDTMLKRSSINNLKNQRPGVKVVAPWRRFRL</sequence>
<dbReference type="GeneID" id="83219361"/>
<protein>
    <submittedName>
        <fullName evidence="1">Uncharacterized protein</fullName>
    </submittedName>
</protein>
<keyword evidence="2" id="KW-1185">Reference proteome</keyword>
<name>A0AAD7UU88_9FUNG</name>
<dbReference type="Proteomes" id="UP001234581">
    <property type="component" value="Unassembled WGS sequence"/>
</dbReference>
<reference evidence="1 2" key="1">
    <citation type="submission" date="2023-03" db="EMBL/GenBank/DDBJ databases">
        <title>Genome sequence of Lichtheimia ornata CBS 291.66.</title>
        <authorList>
            <person name="Mohabir J.T."/>
            <person name="Shea T.P."/>
            <person name="Kurbessoian T."/>
            <person name="Berby B."/>
            <person name="Fontaine J."/>
            <person name="Livny J."/>
            <person name="Gnirke A."/>
            <person name="Stajich J.E."/>
            <person name="Cuomo C.A."/>
        </authorList>
    </citation>
    <scope>NUCLEOTIDE SEQUENCE [LARGE SCALE GENOMIC DNA]</scope>
    <source>
        <strain evidence="1">CBS 291.66</strain>
    </source>
</reference>